<gene>
    <name evidence="1" type="ORF">CLUMA_CG004355</name>
</gene>
<evidence type="ECO:0000313" key="2">
    <source>
        <dbReference type="Proteomes" id="UP000183832"/>
    </source>
</evidence>
<keyword evidence="2" id="KW-1185">Reference proteome</keyword>
<dbReference type="Proteomes" id="UP000183832">
    <property type="component" value="Unassembled WGS sequence"/>
</dbReference>
<dbReference type="AlphaFoldDB" id="A0A1J1HVW7"/>
<protein>
    <submittedName>
        <fullName evidence="1">CLUMA_CG004355, isoform A</fullName>
    </submittedName>
</protein>
<sequence length="140" mass="16543">MADDVNLNLTKDLKSNWRTVKVRKRFEGKNQYDDVFKHFFLWPQKENLRKNLFTKFQPSRYSTARRIFQKTLFHKGVGKKTERKREPSRLCCENEKLSTIMVDIGMEDLFSGKGSQQTCLTLKLIFNSFSCSKIKSKSTF</sequence>
<reference evidence="1 2" key="1">
    <citation type="submission" date="2015-04" db="EMBL/GenBank/DDBJ databases">
        <authorList>
            <person name="Syromyatnikov M.Y."/>
            <person name="Popov V.N."/>
        </authorList>
    </citation>
    <scope>NUCLEOTIDE SEQUENCE [LARGE SCALE GENOMIC DNA]</scope>
</reference>
<dbReference type="EMBL" id="CVRI01000020">
    <property type="protein sequence ID" value="CRK90654.1"/>
    <property type="molecule type" value="Genomic_DNA"/>
</dbReference>
<proteinExistence type="predicted"/>
<name>A0A1J1HVW7_9DIPT</name>
<accession>A0A1J1HVW7</accession>
<organism evidence="1 2">
    <name type="scientific">Clunio marinus</name>
    <dbReference type="NCBI Taxonomy" id="568069"/>
    <lineage>
        <taxon>Eukaryota</taxon>
        <taxon>Metazoa</taxon>
        <taxon>Ecdysozoa</taxon>
        <taxon>Arthropoda</taxon>
        <taxon>Hexapoda</taxon>
        <taxon>Insecta</taxon>
        <taxon>Pterygota</taxon>
        <taxon>Neoptera</taxon>
        <taxon>Endopterygota</taxon>
        <taxon>Diptera</taxon>
        <taxon>Nematocera</taxon>
        <taxon>Chironomoidea</taxon>
        <taxon>Chironomidae</taxon>
        <taxon>Clunio</taxon>
    </lineage>
</organism>
<evidence type="ECO:0000313" key="1">
    <source>
        <dbReference type="EMBL" id="CRK90654.1"/>
    </source>
</evidence>